<dbReference type="InterPro" id="IPR036846">
    <property type="entry name" value="GM2-AP_sf"/>
</dbReference>
<gene>
    <name evidence="2" type="ORF">CALMAC_LOCUS4387</name>
</gene>
<name>A0A653BXW3_CALMS</name>
<organism evidence="2 3">
    <name type="scientific">Callosobruchus maculatus</name>
    <name type="common">Southern cowpea weevil</name>
    <name type="synonym">Pulse bruchid</name>
    <dbReference type="NCBI Taxonomy" id="64391"/>
    <lineage>
        <taxon>Eukaryota</taxon>
        <taxon>Metazoa</taxon>
        <taxon>Ecdysozoa</taxon>
        <taxon>Arthropoda</taxon>
        <taxon>Hexapoda</taxon>
        <taxon>Insecta</taxon>
        <taxon>Pterygota</taxon>
        <taxon>Neoptera</taxon>
        <taxon>Endopterygota</taxon>
        <taxon>Coleoptera</taxon>
        <taxon>Polyphaga</taxon>
        <taxon>Cucujiformia</taxon>
        <taxon>Chrysomeloidea</taxon>
        <taxon>Chrysomelidae</taxon>
        <taxon>Bruchinae</taxon>
        <taxon>Bruchini</taxon>
        <taxon>Callosobruchus</taxon>
    </lineage>
</organism>
<dbReference type="OrthoDB" id="6732293at2759"/>
<dbReference type="Gene3D" id="2.70.220.10">
    <property type="entry name" value="Ganglioside GM2 activator"/>
    <property type="match status" value="1"/>
</dbReference>
<reference evidence="2 3" key="1">
    <citation type="submission" date="2019-01" db="EMBL/GenBank/DDBJ databases">
        <authorList>
            <person name="Sayadi A."/>
        </authorList>
    </citation>
    <scope>NUCLEOTIDE SEQUENCE [LARGE SCALE GENOMIC DNA]</scope>
</reference>
<dbReference type="AlphaFoldDB" id="A0A653BXW3"/>
<keyword evidence="1" id="KW-0732">Signal</keyword>
<evidence type="ECO:0000256" key="1">
    <source>
        <dbReference type="ARBA" id="ARBA00022729"/>
    </source>
</evidence>
<dbReference type="EMBL" id="CAACVG010006338">
    <property type="protein sequence ID" value="VEN40101.1"/>
    <property type="molecule type" value="Genomic_DNA"/>
</dbReference>
<dbReference type="Proteomes" id="UP000410492">
    <property type="component" value="Unassembled WGS sequence"/>
</dbReference>
<evidence type="ECO:0008006" key="4">
    <source>
        <dbReference type="Google" id="ProtNLM"/>
    </source>
</evidence>
<protein>
    <recommendedName>
        <fullName evidence="4">MD-2-related lipid-recognition domain-containing protein</fullName>
    </recommendedName>
</protein>
<evidence type="ECO:0000313" key="2">
    <source>
        <dbReference type="EMBL" id="VEN40101.1"/>
    </source>
</evidence>
<evidence type="ECO:0000313" key="3">
    <source>
        <dbReference type="Proteomes" id="UP000410492"/>
    </source>
</evidence>
<proteinExistence type="predicted"/>
<sequence>MLVSDSTIDSTFHVRMTIDQWKNGAWEEKIYNTEGNMCELKDKYAAKAWKKLVAAAEPSVDPEECNAPPGTYTGKKFQAETSDLSIPSMLFGTFRVRFESYNEDNDLFFCTMLELECNRK</sequence>
<accession>A0A653BXW3</accession>
<keyword evidence="3" id="KW-1185">Reference proteome</keyword>